<dbReference type="EMBL" id="BSDZ01000014">
    <property type="protein sequence ID" value="GLI63052.1"/>
    <property type="molecule type" value="Genomic_DNA"/>
</dbReference>
<feature type="transmembrane region" description="Helical" evidence="1">
    <location>
        <begin position="39"/>
        <end position="59"/>
    </location>
</feature>
<gene>
    <name evidence="2" type="ORF">VaNZ11_005767</name>
</gene>
<evidence type="ECO:0008006" key="4">
    <source>
        <dbReference type="Google" id="ProtNLM"/>
    </source>
</evidence>
<feature type="transmembrane region" description="Helical" evidence="1">
    <location>
        <begin position="6"/>
        <end position="27"/>
    </location>
</feature>
<feature type="transmembrane region" description="Helical" evidence="1">
    <location>
        <begin position="190"/>
        <end position="211"/>
    </location>
</feature>
<dbReference type="InterPro" id="IPR008537">
    <property type="entry name" value="DUF819"/>
</dbReference>
<protein>
    <recommendedName>
        <fullName evidence="4">DUF819 protein</fullName>
    </recommendedName>
</protein>
<feature type="transmembrane region" description="Helical" evidence="1">
    <location>
        <begin position="217"/>
        <end position="239"/>
    </location>
</feature>
<dbReference type="Proteomes" id="UP001165090">
    <property type="component" value="Unassembled WGS sequence"/>
</dbReference>
<keyword evidence="1" id="KW-0812">Transmembrane</keyword>
<name>A0ABQ5S155_9CHLO</name>
<proteinExistence type="predicted"/>
<keyword evidence="1" id="KW-0472">Membrane</keyword>
<accession>A0ABQ5S155</accession>
<feature type="transmembrane region" description="Helical" evidence="1">
    <location>
        <begin position="370"/>
        <end position="392"/>
    </location>
</feature>
<comment type="caution">
    <text evidence="2">The sequence shown here is derived from an EMBL/GenBank/DDBJ whole genome shotgun (WGS) entry which is preliminary data.</text>
</comment>
<feature type="transmembrane region" description="Helical" evidence="1">
    <location>
        <begin position="404"/>
        <end position="423"/>
    </location>
</feature>
<feature type="transmembrane region" description="Helical" evidence="1">
    <location>
        <begin position="461"/>
        <end position="484"/>
    </location>
</feature>
<dbReference type="PANTHER" id="PTHR34289">
    <property type="entry name" value="PROTEIN, PUTATIVE (DUF819)-RELATED"/>
    <property type="match status" value="1"/>
</dbReference>
<organism evidence="2 3">
    <name type="scientific">Volvox africanus</name>
    <dbReference type="NCBI Taxonomy" id="51714"/>
    <lineage>
        <taxon>Eukaryota</taxon>
        <taxon>Viridiplantae</taxon>
        <taxon>Chlorophyta</taxon>
        <taxon>core chlorophytes</taxon>
        <taxon>Chlorophyceae</taxon>
        <taxon>CS clade</taxon>
        <taxon>Chlamydomonadales</taxon>
        <taxon>Volvocaceae</taxon>
        <taxon>Volvox</taxon>
    </lineage>
</organism>
<dbReference type="Pfam" id="PF05684">
    <property type="entry name" value="DUF819"/>
    <property type="match status" value="1"/>
</dbReference>
<feature type="transmembrane region" description="Helical" evidence="1">
    <location>
        <begin position="156"/>
        <end position="178"/>
    </location>
</feature>
<feature type="transmembrane region" description="Helical" evidence="1">
    <location>
        <begin position="101"/>
        <end position="120"/>
    </location>
</feature>
<keyword evidence="1" id="KW-1133">Transmembrane helix</keyword>
<feature type="transmembrane region" description="Helical" evidence="1">
    <location>
        <begin position="322"/>
        <end position="349"/>
    </location>
</feature>
<evidence type="ECO:0000313" key="2">
    <source>
        <dbReference type="EMBL" id="GLI63052.1"/>
    </source>
</evidence>
<feature type="non-terminal residue" evidence="2">
    <location>
        <position position="1"/>
    </location>
</feature>
<sequence length="490" mass="48544">YSLRIILLSLLPNFSTSKLLVASLLLAPRASIDISLTTIDLPFIAFFAFLAPIHCRSGFWGFKAQNFVRHLALYSHPIHDITVLLVLICESRTRWGAALSAPLVSMLCAAVLAAGGLIPVECPAYDSVWRYLMPLAAACFLLETDVRNLVSNGGPVLAAFAVGAVGMVVGALAGWWLLREALGPVGAKLVPCLCASYVGGSVNFAAVALAVQVPAAYLPGAMAADNLMMAAFLAVLMAVPVQKAAVAVAGTGSSAVAAPTGASGKGDGESVAVMQMAVGGGGAAAVAPPAPAVSAESLSLTLAVAAAACTAAHGLAEVLNVVPLTLLILAAVATAMAAAAQWLGGAGAATVAGSERGSKAAAAAVCKGPIFAGASQVGTSLMMLFFAVIGASAGSPSCLAGCGVLVPFLGLMVGVHWAVVVAVGRGVLRLPAEALLIGSNANIGGSATAAAMAAAKGWRPLLQPAMMAGSLGYAAGTAAGLLVAKIIGCP</sequence>
<dbReference type="PANTHER" id="PTHR34289:SF8">
    <property type="entry name" value="DUF819 DOMAIN-CONTAINING PROTEIN"/>
    <property type="match status" value="1"/>
</dbReference>
<reference evidence="2 3" key="1">
    <citation type="journal article" date="2023" name="IScience">
        <title>Expanded male sex-determining region conserved during the evolution of homothallism in the green alga Volvox.</title>
        <authorList>
            <person name="Yamamoto K."/>
            <person name="Matsuzaki R."/>
            <person name="Mahakham W."/>
            <person name="Heman W."/>
            <person name="Sekimoto H."/>
            <person name="Kawachi M."/>
            <person name="Minakuchi Y."/>
            <person name="Toyoda A."/>
            <person name="Nozaki H."/>
        </authorList>
    </citation>
    <scope>NUCLEOTIDE SEQUENCE [LARGE SCALE GENOMIC DNA]</scope>
    <source>
        <strain evidence="2 3">NIES-4468</strain>
    </source>
</reference>
<feature type="transmembrane region" description="Helical" evidence="1">
    <location>
        <begin position="71"/>
        <end position="89"/>
    </location>
</feature>
<evidence type="ECO:0000256" key="1">
    <source>
        <dbReference type="SAM" id="Phobius"/>
    </source>
</evidence>
<keyword evidence="3" id="KW-1185">Reference proteome</keyword>
<evidence type="ECO:0000313" key="3">
    <source>
        <dbReference type="Proteomes" id="UP001165090"/>
    </source>
</evidence>